<dbReference type="PANTHER" id="PTHR46623:SF6">
    <property type="entry name" value="ALPHA_BETA-HYDROLASES SUPERFAMILY PROTEIN"/>
    <property type="match status" value="1"/>
</dbReference>
<proteinExistence type="predicted"/>
<name>A0A5Q2RGZ4_9ACTN</name>
<dbReference type="InterPro" id="IPR051049">
    <property type="entry name" value="Dienelactone_hydrolase-like"/>
</dbReference>
<feature type="region of interest" description="Disordered" evidence="1">
    <location>
        <begin position="1"/>
        <end position="37"/>
    </location>
</feature>
<dbReference type="EMBL" id="CP045851">
    <property type="protein sequence ID" value="QGG95013.1"/>
    <property type="molecule type" value="Genomic_DNA"/>
</dbReference>
<organism evidence="3 4">
    <name type="scientific">Actinomarinicola tropica</name>
    <dbReference type="NCBI Taxonomy" id="2789776"/>
    <lineage>
        <taxon>Bacteria</taxon>
        <taxon>Bacillati</taxon>
        <taxon>Actinomycetota</taxon>
        <taxon>Acidimicrobiia</taxon>
        <taxon>Acidimicrobiales</taxon>
        <taxon>Iamiaceae</taxon>
        <taxon>Actinomarinicola</taxon>
    </lineage>
</organism>
<gene>
    <name evidence="3" type="ORF">GH723_07785</name>
</gene>
<dbReference type="InterPro" id="IPR029058">
    <property type="entry name" value="AB_hydrolase_fold"/>
</dbReference>
<evidence type="ECO:0000313" key="4">
    <source>
        <dbReference type="Proteomes" id="UP000334019"/>
    </source>
</evidence>
<dbReference type="Pfam" id="PF01738">
    <property type="entry name" value="DLH"/>
    <property type="match status" value="1"/>
</dbReference>
<sequence length="253" mass="27099">MGPGVGRAGAARRGRVARPVGHPGRTPSVEAMTDDSAPRRRAGSAYVVAPDAGTGPGVLVLHSWWGLTTFVRQWCDRLADEGFVALAPDLYAGESADRPDEAEQLLAQMDVDRAADLVLSSAGALRDLPITDDGPIGVVGFSMGASWGLWLAARAPEHVGASVAYYGTQGIPLDDATSAFLGHFAERDELVSDDEVVELEAHLHLVGKAVEFHRYAGTGHWFAEEDRPAAYDPGAAALAWERTVRFLRHHLDR</sequence>
<dbReference type="GO" id="GO:0016787">
    <property type="term" value="F:hydrolase activity"/>
    <property type="evidence" value="ECO:0007669"/>
    <property type="project" value="UniProtKB-KW"/>
</dbReference>
<reference evidence="3 4" key="1">
    <citation type="submission" date="2019-11" db="EMBL/GenBank/DDBJ databases">
        <authorList>
            <person name="He Y."/>
        </authorList>
    </citation>
    <scope>NUCLEOTIDE SEQUENCE [LARGE SCALE GENOMIC DNA]</scope>
    <source>
        <strain evidence="3 4">SCSIO 58843</strain>
    </source>
</reference>
<protein>
    <submittedName>
        <fullName evidence="3">Dienelactone hydrolase family protein</fullName>
    </submittedName>
</protein>
<dbReference type="SUPFAM" id="SSF53474">
    <property type="entry name" value="alpha/beta-Hydrolases"/>
    <property type="match status" value="1"/>
</dbReference>
<dbReference type="InterPro" id="IPR002925">
    <property type="entry name" value="Dienelactn_hydro"/>
</dbReference>
<dbReference type="Proteomes" id="UP000334019">
    <property type="component" value="Chromosome"/>
</dbReference>
<dbReference type="AlphaFoldDB" id="A0A5Q2RGZ4"/>
<keyword evidence="4" id="KW-1185">Reference proteome</keyword>
<keyword evidence="3" id="KW-0378">Hydrolase</keyword>
<accession>A0A5Q2RGZ4</accession>
<dbReference type="KEGG" id="atq:GH723_07785"/>
<evidence type="ECO:0000259" key="2">
    <source>
        <dbReference type="Pfam" id="PF01738"/>
    </source>
</evidence>
<evidence type="ECO:0000256" key="1">
    <source>
        <dbReference type="SAM" id="MobiDB-lite"/>
    </source>
</evidence>
<dbReference type="Gene3D" id="3.40.50.1820">
    <property type="entry name" value="alpha/beta hydrolase"/>
    <property type="match status" value="1"/>
</dbReference>
<dbReference type="PANTHER" id="PTHR46623">
    <property type="entry name" value="CARBOXYMETHYLENEBUTENOLIDASE-RELATED"/>
    <property type="match status" value="1"/>
</dbReference>
<evidence type="ECO:0000313" key="3">
    <source>
        <dbReference type="EMBL" id="QGG95013.1"/>
    </source>
</evidence>
<feature type="domain" description="Dienelactone hydrolase" evidence="2">
    <location>
        <begin position="45"/>
        <end position="250"/>
    </location>
</feature>